<reference evidence="2" key="1">
    <citation type="journal article" date="2017" name="Nature">
        <title>The sunflower genome provides insights into oil metabolism, flowering and Asterid evolution.</title>
        <authorList>
            <person name="Badouin H."/>
            <person name="Gouzy J."/>
            <person name="Grassa C.J."/>
            <person name="Murat F."/>
            <person name="Staton S.E."/>
            <person name="Cottret L."/>
            <person name="Lelandais-Briere C."/>
            <person name="Owens G.L."/>
            <person name="Carrere S."/>
            <person name="Mayjonade B."/>
            <person name="Legrand L."/>
            <person name="Gill N."/>
            <person name="Kane N.C."/>
            <person name="Bowers J.E."/>
            <person name="Hubner S."/>
            <person name="Bellec A."/>
            <person name="Berard A."/>
            <person name="Berges H."/>
            <person name="Blanchet N."/>
            <person name="Boniface M.C."/>
            <person name="Brunel D."/>
            <person name="Catrice O."/>
            <person name="Chaidir N."/>
            <person name="Claudel C."/>
            <person name="Donnadieu C."/>
            <person name="Faraut T."/>
            <person name="Fievet G."/>
            <person name="Helmstetter N."/>
            <person name="King M."/>
            <person name="Knapp S.J."/>
            <person name="Lai Z."/>
            <person name="Le Paslier M.C."/>
            <person name="Lippi Y."/>
            <person name="Lorenzon L."/>
            <person name="Mandel J.R."/>
            <person name="Marage G."/>
            <person name="Marchand G."/>
            <person name="Marquand E."/>
            <person name="Bret-Mestries E."/>
            <person name="Morien E."/>
            <person name="Nambeesan S."/>
            <person name="Nguyen T."/>
            <person name="Pegot-Espagnet P."/>
            <person name="Pouilly N."/>
            <person name="Raftis F."/>
            <person name="Sallet E."/>
            <person name="Schiex T."/>
            <person name="Thomas J."/>
            <person name="Vandecasteele C."/>
            <person name="Vares D."/>
            <person name="Vear F."/>
            <person name="Vautrin S."/>
            <person name="Crespi M."/>
            <person name="Mangin B."/>
            <person name="Burke J.M."/>
            <person name="Salse J."/>
            <person name="Munos S."/>
            <person name="Vincourt P."/>
            <person name="Rieseberg L.H."/>
            <person name="Langlade N.B."/>
        </authorList>
    </citation>
    <scope>NUCLEOTIDE SEQUENCE [LARGE SCALE GENOMIC DNA]</scope>
    <source>
        <strain evidence="2">cv. SF193</strain>
    </source>
</reference>
<protein>
    <submittedName>
        <fullName evidence="1">Uncharacterized protein</fullName>
    </submittedName>
</protein>
<dbReference type="EMBL" id="CM007895">
    <property type="protein sequence ID" value="OTG23560.1"/>
    <property type="molecule type" value="Genomic_DNA"/>
</dbReference>
<name>A0A251UJL2_HELAN</name>
<dbReference type="InParanoid" id="A0A251UJL2"/>
<evidence type="ECO:0000313" key="2">
    <source>
        <dbReference type="Proteomes" id="UP000215914"/>
    </source>
</evidence>
<dbReference type="AlphaFoldDB" id="A0A251UJL2"/>
<dbReference type="Proteomes" id="UP000215914">
    <property type="component" value="Chromosome 6"/>
</dbReference>
<proteinExistence type="predicted"/>
<evidence type="ECO:0000313" key="1">
    <source>
        <dbReference type="EMBL" id="OTG23560.1"/>
    </source>
</evidence>
<sequence>MVHLFLSCNHTNLFFLTQKLSWSFLFHLKPPFLSLNLLSNTSKKHLSFGSTIKQVIINQYATRKNRLGP</sequence>
<gene>
    <name evidence="1" type="ORF">HannXRQ_Chr06g0183881</name>
</gene>
<organism evidence="1 2">
    <name type="scientific">Helianthus annuus</name>
    <name type="common">Common sunflower</name>
    <dbReference type="NCBI Taxonomy" id="4232"/>
    <lineage>
        <taxon>Eukaryota</taxon>
        <taxon>Viridiplantae</taxon>
        <taxon>Streptophyta</taxon>
        <taxon>Embryophyta</taxon>
        <taxon>Tracheophyta</taxon>
        <taxon>Spermatophyta</taxon>
        <taxon>Magnoliopsida</taxon>
        <taxon>eudicotyledons</taxon>
        <taxon>Gunneridae</taxon>
        <taxon>Pentapetalae</taxon>
        <taxon>asterids</taxon>
        <taxon>campanulids</taxon>
        <taxon>Asterales</taxon>
        <taxon>Asteraceae</taxon>
        <taxon>Asteroideae</taxon>
        <taxon>Heliantheae alliance</taxon>
        <taxon>Heliantheae</taxon>
        <taxon>Helianthus</taxon>
    </lineage>
</organism>
<keyword evidence="2" id="KW-1185">Reference proteome</keyword>
<accession>A0A251UJL2</accession>